<dbReference type="EMBL" id="QZWG01000006">
    <property type="protein sequence ID" value="RZC08849.1"/>
    <property type="molecule type" value="Genomic_DNA"/>
</dbReference>
<name>A0A445KDR5_GLYSO</name>
<evidence type="ECO:0000313" key="5">
    <source>
        <dbReference type="EMBL" id="RZC08849.1"/>
    </source>
</evidence>
<dbReference type="Gramene" id="XM_028381823.1">
    <property type="protein sequence ID" value="XP_028237624.1"/>
    <property type="gene ID" value="LOC114416802"/>
</dbReference>
<evidence type="ECO:0000256" key="4">
    <source>
        <dbReference type="SAM" id="MobiDB-lite"/>
    </source>
</evidence>
<keyword evidence="2" id="KW-0805">Transcription regulation</keyword>
<evidence type="ECO:0000256" key="1">
    <source>
        <dbReference type="ARBA" id="ARBA00022491"/>
    </source>
</evidence>
<feature type="region of interest" description="Disordered" evidence="4">
    <location>
        <begin position="92"/>
        <end position="113"/>
    </location>
</feature>
<dbReference type="Proteomes" id="UP000289340">
    <property type="component" value="Chromosome 6"/>
</dbReference>
<evidence type="ECO:0000256" key="2">
    <source>
        <dbReference type="ARBA" id="ARBA00023015"/>
    </source>
</evidence>
<evidence type="ECO:0000256" key="3">
    <source>
        <dbReference type="ARBA" id="ARBA00023163"/>
    </source>
</evidence>
<feature type="compositionally biased region" description="Low complexity" evidence="4">
    <location>
        <begin position="93"/>
        <end position="105"/>
    </location>
</feature>
<gene>
    <name evidence="5" type="ORF">D0Y65_015525</name>
</gene>
<feature type="region of interest" description="Disordered" evidence="4">
    <location>
        <begin position="281"/>
        <end position="300"/>
    </location>
</feature>
<dbReference type="GO" id="GO:0003700">
    <property type="term" value="F:DNA-binding transcription factor activity"/>
    <property type="evidence" value="ECO:0007669"/>
    <property type="project" value="InterPro"/>
</dbReference>
<evidence type="ECO:0000313" key="6">
    <source>
        <dbReference type="Proteomes" id="UP000289340"/>
    </source>
</evidence>
<keyword evidence="1" id="KW-0678">Repressor</keyword>
<proteinExistence type="predicted"/>
<dbReference type="PANTHER" id="PTHR33388:SF1">
    <property type="entry name" value="PROTEIN SPEAR2"/>
    <property type="match status" value="1"/>
</dbReference>
<feature type="compositionally biased region" description="Polar residues" evidence="4">
    <location>
        <begin position="198"/>
        <end position="211"/>
    </location>
</feature>
<comment type="caution">
    <text evidence="5">The sequence shown here is derived from an EMBL/GenBank/DDBJ whole genome shotgun (WGS) entry which is preliminary data.</text>
</comment>
<feature type="compositionally biased region" description="Basic residues" evidence="4">
    <location>
        <begin position="32"/>
        <end position="46"/>
    </location>
</feature>
<dbReference type="PANTHER" id="PTHR33388">
    <property type="entry name" value="OS01G0212500 PROTEIN"/>
    <property type="match status" value="1"/>
</dbReference>
<feature type="region of interest" description="Disordered" evidence="4">
    <location>
        <begin position="11"/>
        <end position="49"/>
    </location>
</feature>
<dbReference type="AlphaFoldDB" id="A0A445KDR5"/>
<feature type="region of interest" description="Disordered" evidence="4">
    <location>
        <begin position="180"/>
        <end position="211"/>
    </location>
</feature>
<keyword evidence="3" id="KW-0804">Transcription</keyword>
<feature type="compositionally biased region" description="Low complexity" evidence="4">
    <location>
        <begin position="182"/>
        <end position="197"/>
    </location>
</feature>
<dbReference type="InterPro" id="IPR040356">
    <property type="entry name" value="SPEAR"/>
</dbReference>
<keyword evidence="6" id="KW-1185">Reference proteome</keyword>
<feature type="compositionally biased region" description="Low complexity" evidence="4">
    <location>
        <begin position="281"/>
        <end position="290"/>
    </location>
</feature>
<organism evidence="5 6">
    <name type="scientific">Glycine soja</name>
    <name type="common">Wild soybean</name>
    <dbReference type="NCBI Taxonomy" id="3848"/>
    <lineage>
        <taxon>Eukaryota</taxon>
        <taxon>Viridiplantae</taxon>
        <taxon>Streptophyta</taxon>
        <taxon>Embryophyta</taxon>
        <taxon>Tracheophyta</taxon>
        <taxon>Spermatophyta</taxon>
        <taxon>Magnoliopsida</taxon>
        <taxon>eudicotyledons</taxon>
        <taxon>Gunneridae</taxon>
        <taxon>Pentapetalae</taxon>
        <taxon>rosids</taxon>
        <taxon>fabids</taxon>
        <taxon>Fabales</taxon>
        <taxon>Fabaceae</taxon>
        <taxon>Papilionoideae</taxon>
        <taxon>50 kb inversion clade</taxon>
        <taxon>NPAAA clade</taxon>
        <taxon>indigoferoid/millettioid clade</taxon>
        <taxon>Phaseoleae</taxon>
        <taxon>Glycine</taxon>
        <taxon>Glycine subgen. Soja</taxon>
    </lineage>
</organism>
<sequence length="391" mass="42503">MCVIWMKAAMSQEQEDETPKSNRIGCVGGRRGVGRPCKKPKPKRVPQRGLGVAQLEKIRLEEEQKEKVVQAAIASSTNPLLDMHHQFLNCHHSNQPSSPNSLPSSTVSFANSSGGSNADLHGIPALGHVSGPQLWDPHDFDFGKNFGMDPAGLAFTSSLAFDSNPIRPLSNWMQTQHHHPFSPMVSVSSGTSSTTMPHSSVEQPSNQNYSGSYVSKRQEEKMIGIKRPNPFSLATSPVSSSNFKPLTFATTMKASETIPCGSGRGFNLDFGNSTLREIPSLSASNSNMNSKKNKKGKKNIGGDFLRLAPPTQCSCSKLKSSSAFVSSNLKGNMKDQVAPPPGFNPTNQQRQYRYNSIPPSTKVTQIGQQSDRFQNCNVVGESIDLDLNLKL</sequence>
<protein>
    <submittedName>
        <fullName evidence="5">Uncharacterized protein</fullName>
    </submittedName>
</protein>
<reference evidence="5 6" key="1">
    <citation type="submission" date="2018-09" db="EMBL/GenBank/DDBJ databases">
        <title>A high-quality reference genome of wild soybean provides a powerful tool to mine soybean genomes.</title>
        <authorList>
            <person name="Xie M."/>
            <person name="Chung C.Y.L."/>
            <person name="Li M.-W."/>
            <person name="Wong F.-L."/>
            <person name="Chan T.-F."/>
            <person name="Lam H.-M."/>
        </authorList>
    </citation>
    <scope>NUCLEOTIDE SEQUENCE [LARGE SCALE GENOMIC DNA]</scope>
    <source>
        <strain evidence="6">cv. W05</strain>
        <tissue evidence="5">Hypocotyl of etiolated seedlings</tissue>
    </source>
</reference>
<accession>A0A445KDR5</accession>